<evidence type="ECO:0000256" key="4">
    <source>
        <dbReference type="ARBA" id="ARBA00023015"/>
    </source>
</evidence>
<dbReference type="Proteomes" id="UP000095419">
    <property type="component" value="Unassembled WGS sequence"/>
</dbReference>
<dbReference type="InterPro" id="IPR018060">
    <property type="entry name" value="HTH_AraC"/>
</dbReference>
<dbReference type="Gene3D" id="2.60.40.10">
    <property type="entry name" value="Immunoglobulins"/>
    <property type="match status" value="1"/>
</dbReference>
<dbReference type="EMBL" id="JAFBJK010000003">
    <property type="protein sequence ID" value="MBT8726407.1"/>
    <property type="molecule type" value="Genomic_DNA"/>
</dbReference>
<dbReference type="PROSITE" id="PS01124">
    <property type="entry name" value="HTH_ARAC_FAMILY_2"/>
    <property type="match status" value="1"/>
</dbReference>
<dbReference type="SMART" id="SM00448">
    <property type="entry name" value="REC"/>
    <property type="match status" value="1"/>
</dbReference>
<dbReference type="InterPro" id="IPR018062">
    <property type="entry name" value="HTH_AraC-typ_CS"/>
</dbReference>
<feature type="modified residue" description="4-aspartylphosphate" evidence="7">
    <location>
        <position position="1119"/>
    </location>
</feature>
<keyword evidence="15" id="KW-1185">Reference proteome</keyword>
<keyword evidence="4" id="KW-0805">Transcription regulation</keyword>
<evidence type="ECO:0000313" key="14">
    <source>
        <dbReference type="Proteomes" id="UP000095419"/>
    </source>
</evidence>
<evidence type="ECO:0000256" key="8">
    <source>
        <dbReference type="SAM" id="Phobius"/>
    </source>
</evidence>
<dbReference type="RefSeq" id="WP_057088423.1">
    <property type="nucleotide sequence ID" value="NZ_CACRTC010000042.1"/>
</dbReference>
<dbReference type="SUPFAM" id="SSF47384">
    <property type="entry name" value="Homodimeric domain of signal transducing histidine kinase"/>
    <property type="match status" value="1"/>
</dbReference>
<dbReference type="Gene3D" id="1.10.287.130">
    <property type="match status" value="1"/>
</dbReference>
<evidence type="ECO:0000259" key="11">
    <source>
        <dbReference type="PROSITE" id="PS50110"/>
    </source>
</evidence>
<dbReference type="InterPro" id="IPR013783">
    <property type="entry name" value="Ig-like_fold"/>
</dbReference>
<evidence type="ECO:0000313" key="12">
    <source>
        <dbReference type="EMBL" id="CUO71961.1"/>
    </source>
</evidence>
<keyword evidence="12" id="KW-0808">Transferase</keyword>
<evidence type="ECO:0000256" key="3">
    <source>
        <dbReference type="ARBA" id="ARBA00022553"/>
    </source>
</evidence>
<evidence type="ECO:0000256" key="6">
    <source>
        <dbReference type="ARBA" id="ARBA00023163"/>
    </source>
</evidence>
<dbReference type="Gene3D" id="2.130.10.10">
    <property type="entry name" value="YVTN repeat-like/Quinoprotein amine dehydrogenase"/>
    <property type="match status" value="2"/>
</dbReference>
<dbReference type="InterPro" id="IPR011123">
    <property type="entry name" value="Y_Y_Y"/>
</dbReference>
<comment type="catalytic activity">
    <reaction evidence="1">
        <text>ATP + protein L-histidine = ADP + protein N-phospho-L-histidine.</text>
        <dbReference type="EC" id="2.7.13.3"/>
    </reaction>
</comment>
<keyword evidence="8" id="KW-1133">Transmembrane helix</keyword>
<reference evidence="12 14" key="1">
    <citation type="submission" date="2015-09" db="EMBL/GenBank/DDBJ databases">
        <authorList>
            <consortium name="Pathogen Informatics"/>
        </authorList>
    </citation>
    <scope>NUCLEOTIDE SEQUENCE [LARGE SCALE GENOMIC DNA]</scope>
    <source>
        <strain evidence="12 14">2789STDY5608791</strain>
    </source>
</reference>
<dbReference type="Pfam" id="PF07495">
    <property type="entry name" value="Y_Y_Y"/>
    <property type="match status" value="1"/>
</dbReference>
<dbReference type="EC" id="2.7.13.3" evidence="2"/>
<name>A0A174HCD9_BACUN</name>
<dbReference type="InterPro" id="IPR003594">
    <property type="entry name" value="HATPase_dom"/>
</dbReference>
<dbReference type="GO" id="GO:0000155">
    <property type="term" value="F:phosphorelay sensor kinase activity"/>
    <property type="evidence" value="ECO:0007669"/>
    <property type="project" value="InterPro"/>
</dbReference>
<dbReference type="InterPro" id="IPR011110">
    <property type="entry name" value="Reg_prop"/>
</dbReference>
<proteinExistence type="predicted"/>
<dbReference type="EMBL" id="CYZF01000006">
    <property type="protein sequence ID" value="CUO71961.1"/>
    <property type="molecule type" value="Genomic_DNA"/>
</dbReference>
<feature type="domain" description="HTH araC/xylS-type" evidence="9">
    <location>
        <begin position="1216"/>
        <end position="1315"/>
    </location>
</feature>
<dbReference type="PANTHER" id="PTHR43547">
    <property type="entry name" value="TWO-COMPONENT HISTIDINE KINASE"/>
    <property type="match status" value="1"/>
</dbReference>
<dbReference type="Pfam" id="PF02518">
    <property type="entry name" value="HATPase_c"/>
    <property type="match status" value="1"/>
</dbReference>
<dbReference type="GO" id="GO:0043565">
    <property type="term" value="F:sequence-specific DNA binding"/>
    <property type="evidence" value="ECO:0007669"/>
    <property type="project" value="InterPro"/>
</dbReference>
<evidence type="ECO:0000256" key="7">
    <source>
        <dbReference type="PROSITE-ProRule" id="PRU00169"/>
    </source>
</evidence>
<sequence length="1335" mass="153920">MNKLKNRIRLIKFGILLAIFTLYCNPIIGIESNFNFEHINVLSGLNTNTIYCIFQDINGQMWFGTNDGLITYDIYRFKTWRTDTNKVNTIKSNGVYCIYEDRNNQLWIGTENGLYIFDKKKESFERINGFGIENTLIRSISEDNKGNIWATSLGNGIYKYTPKNKKLRNYRESQNIGLTSDFSTKVLTDLKGDIWCLTAGNYLYKYNSSNDTFDRILIKDEEKNIAESNAFTMCLDSEGNIWVSGWDSGVFHYDIENSRFRNYLMNDKTPVLQGRIHTIKELDKNILYIGSDHGLTLFNYRTNEFTIKSFNKYHDKGLSDNFVYDTFKDKEGGIWVATYFGGINYASPNSSNFHIRYCTTQSEKGRIISKFHENQNGKIFIGTDDGGLFIYDPILDKCERYIVDKNELNLNIHAIHSNEQYLWIGTYAKGLYKVNHKTKKVEHIPFLKKDDATNKSIYSIYEDSYGTIWIGTKNAIWSWTEKGGFTKEKELGFNSDIISICSDSEGNIWFASISKGLLKYNSKSSKITCVSKSSNGEVIPNNIISMSLYKDNLFIGTSGQGLIKYEIARNYLTKERSTNFEMAHLSVYNIINYNELLWLSTNKGLLSYNPSSEKCTVFNKHDGLNTNLFNINSGIATSDGKLYIGSNNGFIIITPDGLKNNTIKPITIFINTSEKKQEDKDYTILYKWHKPLTIEFVSLSHQSPVNNRYKYCLEGYHENWIETNWENNSVTFSNLPCGKYTFRVCSSNNDGVWGPTNSWNIIVKAHWWNSATAISLYIFIGFTVIVGFCIYFLKYNVSKKKNKIENNKHTMEVTNFQNKLDFFFNIVQEIRTPVMLIKNPAEEIANINGLPENIRKNITLIKNNSEKLFNLTDEIIDLTNINTEDLYSTQIVRLTKDIVSAFKEKYQSSNIQISFIDEITDNDPLVNINVNAWNKVVNHLLSNAVKFTKDFVEVRIKSDKNNVIMAIHDNGIGISESDIDKIFNAFWCYNKTSRENTTKFGLGLTISKLLLHNMNMDLNIESRVNEFTTFSITIPLCEKESTDNICHDIKPVITNSNEFNFNSKPKNSIKILIADNNIDFQLYASSLLSKYYTIATASDGEEVLQMVSSEFKPDIIICDVMLPKIDGVNICKHLKNNDNLSYIPIVIISNNNMKIKAQCFQNGAEMVIDKPVDIMFLNMIIYNILDKRNILWESFNKHPYILLPNFNDNNDEQFMQRFSDLVLQYISKCDFTVDDIAYEIHMSRSALYKKVKDITGMTPNNYIKTIRLRRAAELLNQQNCKINEISWLVGFSNHSYFTKCFTEYFGMLPKEYIAKKVKENNDEPIVLDNTKESSK</sequence>
<evidence type="ECO:0000313" key="15">
    <source>
        <dbReference type="Proteomes" id="UP001196342"/>
    </source>
</evidence>
<dbReference type="SUPFAM" id="SSF46689">
    <property type="entry name" value="Homeodomain-like"/>
    <property type="match status" value="1"/>
</dbReference>
<feature type="domain" description="Histidine kinase" evidence="10">
    <location>
        <begin position="825"/>
        <end position="1038"/>
    </location>
</feature>
<keyword evidence="3 7" id="KW-0597">Phosphoprotein</keyword>
<accession>A0A174HCD9</accession>
<dbReference type="InterPro" id="IPR011006">
    <property type="entry name" value="CheY-like_superfamily"/>
</dbReference>
<dbReference type="InterPro" id="IPR036890">
    <property type="entry name" value="HATPase_C_sf"/>
</dbReference>
<dbReference type="Gene3D" id="3.40.50.2300">
    <property type="match status" value="1"/>
</dbReference>
<dbReference type="GO" id="GO:0003700">
    <property type="term" value="F:DNA-binding transcription factor activity"/>
    <property type="evidence" value="ECO:0007669"/>
    <property type="project" value="InterPro"/>
</dbReference>
<dbReference type="Pfam" id="PF12833">
    <property type="entry name" value="HTH_18"/>
    <property type="match status" value="1"/>
</dbReference>
<dbReference type="InterPro" id="IPR003661">
    <property type="entry name" value="HisK_dim/P_dom"/>
</dbReference>
<dbReference type="InterPro" id="IPR001789">
    <property type="entry name" value="Sig_transdc_resp-reg_receiver"/>
</dbReference>
<dbReference type="Proteomes" id="UP001196342">
    <property type="component" value="Unassembled WGS sequence"/>
</dbReference>
<feature type="domain" description="Response regulatory" evidence="11">
    <location>
        <begin position="1070"/>
        <end position="1185"/>
    </location>
</feature>
<dbReference type="InterPro" id="IPR005467">
    <property type="entry name" value="His_kinase_dom"/>
</dbReference>
<dbReference type="InterPro" id="IPR036097">
    <property type="entry name" value="HisK_dim/P_sf"/>
</dbReference>
<dbReference type="SUPFAM" id="SSF55874">
    <property type="entry name" value="ATPase domain of HSP90 chaperone/DNA topoisomerase II/histidine kinase"/>
    <property type="match status" value="1"/>
</dbReference>
<evidence type="ECO:0000256" key="2">
    <source>
        <dbReference type="ARBA" id="ARBA00012438"/>
    </source>
</evidence>
<dbReference type="Pfam" id="PF07494">
    <property type="entry name" value="Reg_prop"/>
    <property type="match status" value="5"/>
</dbReference>
<keyword evidence="8" id="KW-0472">Membrane</keyword>
<keyword evidence="12" id="KW-0418">Kinase</keyword>
<dbReference type="SMART" id="SM00387">
    <property type="entry name" value="HATPase_c"/>
    <property type="match status" value="1"/>
</dbReference>
<dbReference type="PROSITE" id="PS50109">
    <property type="entry name" value="HIS_KIN"/>
    <property type="match status" value="1"/>
</dbReference>
<dbReference type="CDD" id="cd00082">
    <property type="entry name" value="HisKA"/>
    <property type="match status" value="1"/>
</dbReference>
<evidence type="ECO:0000256" key="5">
    <source>
        <dbReference type="ARBA" id="ARBA00023125"/>
    </source>
</evidence>
<evidence type="ECO:0000313" key="13">
    <source>
        <dbReference type="EMBL" id="MBT8726407.1"/>
    </source>
</evidence>
<keyword evidence="8" id="KW-0812">Transmembrane</keyword>
<dbReference type="PROSITE" id="PS00041">
    <property type="entry name" value="HTH_ARAC_FAMILY_1"/>
    <property type="match status" value="1"/>
</dbReference>
<evidence type="ECO:0000259" key="9">
    <source>
        <dbReference type="PROSITE" id="PS01124"/>
    </source>
</evidence>
<dbReference type="SMART" id="SM00342">
    <property type="entry name" value="HTH_ARAC"/>
    <property type="match status" value="1"/>
</dbReference>
<feature type="transmembrane region" description="Helical" evidence="8">
    <location>
        <begin position="767"/>
        <end position="793"/>
    </location>
</feature>
<dbReference type="PANTHER" id="PTHR43547:SF2">
    <property type="entry name" value="HYBRID SIGNAL TRANSDUCTION HISTIDINE KINASE C"/>
    <property type="match status" value="1"/>
</dbReference>
<organism evidence="12 14">
    <name type="scientific">Bacteroides uniformis</name>
    <dbReference type="NCBI Taxonomy" id="820"/>
    <lineage>
        <taxon>Bacteria</taxon>
        <taxon>Pseudomonadati</taxon>
        <taxon>Bacteroidota</taxon>
        <taxon>Bacteroidia</taxon>
        <taxon>Bacteroidales</taxon>
        <taxon>Bacteroidaceae</taxon>
        <taxon>Bacteroides</taxon>
    </lineage>
</organism>
<evidence type="ECO:0000256" key="1">
    <source>
        <dbReference type="ARBA" id="ARBA00000085"/>
    </source>
</evidence>
<dbReference type="SUPFAM" id="SSF63829">
    <property type="entry name" value="Calcium-dependent phosphotriesterase"/>
    <property type="match status" value="2"/>
</dbReference>
<dbReference type="SUPFAM" id="SSF52172">
    <property type="entry name" value="CheY-like"/>
    <property type="match status" value="1"/>
</dbReference>
<keyword evidence="5" id="KW-0238">DNA-binding</keyword>
<dbReference type="InterPro" id="IPR015943">
    <property type="entry name" value="WD40/YVTN_repeat-like_dom_sf"/>
</dbReference>
<gene>
    <name evidence="12" type="primary">evgS_10</name>
    <name evidence="12" type="ORF">ERS417307_02268</name>
    <name evidence="13" type="ORF">JQN06_09535</name>
</gene>
<dbReference type="Gene3D" id="3.30.565.10">
    <property type="entry name" value="Histidine kinase-like ATPase, C-terminal domain"/>
    <property type="match status" value="1"/>
</dbReference>
<keyword evidence="6" id="KW-0804">Transcription</keyword>
<reference evidence="13 15" key="2">
    <citation type="submission" date="2020-12" db="EMBL/GenBank/DDBJ databases">
        <title>Microorganisms.</title>
        <authorList>
            <person name="Matos J."/>
            <person name="Faleiro L."/>
            <person name="Duarte I."/>
        </authorList>
    </citation>
    <scope>NUCLEOTIDE SEQUENCE [LARGE SCALE GENOMIC DNA]</scope>
    <source>
        <strain evidence="13 15">PtFD3Pch2</strain>
    </source>
</reference>
<protein>
    <recommendedName>
        <fullName evidence="2">histidine kinase</fullName>
        <ecNumber evidence="2">2.7.13.3</ecNumber>
    </recommendedName>
</protein>
<dbReference type="Pfam" id="PF00072">
    <property type="entry name" value="Response_reg"/>
    <property type="match status" value="1"/>
</dbReference>
<evidence type="ECO:0000259" key="10">
    <source>
        <dbReference type="PROSITE" id="PS50109"/>
    </source>
</evidence>
<dbReference type="Gene3D" id="1.10.10.60">
    <property type="entry name" value="Homeodomain-like"/>
    <property type="match status" value="2"/>
</dbReference>
<dbReference type="InterPro" id="IPR009057">
    <property type="entry name" value="Homeodomain-like_sf"/>
</dbReference>
<dbReference type="PROSITE" id="PS50110">
    <property type="entry name" value="RESPONSE_REGULATORY"/>
    <property type="match status" value="1"/>
</dbReference>